<dbReference type="AlphaFoldDB" id="A0A2H3ITY8"/>
<gene>
    <name evidence="1" type="ORF">WOLCODRAFT_61569</name>
</gene>
<evidence type="ECO:0000313" key="2">
    <source>
        <dbReference type="Proteomes" id="UP000218811"/>
    </source>
</evidence>
<dbReference type="Proteomes" id="UP000218811">
    <property type="component" value="Unassembled WGS sequence"/>
</dbReference>
<protein>
    <submittedName>
        <fullName evidence="1">Uncharacterized protein</fullName>
    </submittedName>
</protein>
<name>A0A2H3ITY8_WOLCO</name>
<proteinExistence type="predicted"/>
<reference evidence="1 2" key="1">
    <citation type="journal article" date="2012" name="Science">
        <title>The Paleozoic origin of enzymatic lignin decomposition reconstructed from 31 fungal genomes.</title>
        <authorList>
            <person name="Floudas D."/>
            <person name="Binder M."/>
            <person name="Riley R."/>
            <person name="Barry K."/>
            <person name="Blanchette R.A."/>
            <person name="Henrissat B."/>
            <person name="Martinez A.T."/>
            <person name="Otillar R."/>
            <person name="Spatafora J.W."/>
            <person name="Yadav J.S."/>
            <person name="Aerts A."/>
            <person name="Benoit I."/>
            <person name="Boyd A."/>
            <person name="Carlson A."/>
            <person name="Copeland A."/>
            <person name="Coutinho P.M."/>
            <person name="de Vries R.P."/>
            <person name="Ferreira P."/>
            <person name="Findley K."/>
            <person name="Foster B."/>
            <person name="Gaskell J."/>
            <person name="Glotzer D."/>
            <person name="Gorecki P."/>
            <person name="Heitman J."/>
            <person name="Hesse C."/>
            <person name="Hori C."/>
            <person name="Igarashi K."/>
            <person name="Jurgens J.A."/>
            <person name="Kallen N."/>
            <person name="Kersten P."/>
            <person name="Kohler A."/>
            <person name="Kuees U."/>
            <person name="Kumar T.K.A."/>
            <person name="Kuo A."/>
            <person name="LaButti K."/>
            <person name="Larrondo L.F."/>
            <person name="Lindquist E."/>
            <person name="Ling A."/>
            <person name="Lombard V."/>
            <person name="Lucas S."/>
            <person name="Lundell T."/>
            <person name="Martin R."/>
            <person name="McLaughlin D.J."/>
            <person name="Morgenstern I."/>
            <person name="Morin E."/>
            <person name="Murat C."/>
            <person name="Nagy L.G."/>
            <person name="Nolan M."/>
            <person name="Ohm R.A."/>
            <person name="Patyshakuliyeva A."/>
            <person name="Rokas A."/>
            <person name="Ruiz-Duenas F.J."/>
            <person name="Sabat G."/>
            <person name="Salamov A."/>
            <person name="Samejima M."/>
            <person name="Schmutz J."/>
            <person name="Slot J.C."/>
            <person name="St John F."/>
            <person name="Stenlid J."/>
            <person name="Sun H."/>
            <person name="Sun S."/>
            <person name="Syed K."/>
            <person name="Tsang A."/>
            <person name="Wiebenga A."/>
            <person name="Young D."/>
            <person name="Pisabarro A."/>
            <person name="Eastwood D.C."/>
            <person name="Martin F."/>
            <person name="Cullen D."/>
            <person name="Grigoriev I.V."/>
            <person name="Hibbett D.S."/>
        </authorList>
    </citation>
    <scope>NUCLEOTIDE SEQUENCE [LARGE SCALE GENOMIC DNA]</scope>
    <source>
        <strain evidence="1 2">MD-104</strain>
    </source>
</reference>
<organism evidence="1 2">
    <name type="scientific">Wolfiporia cocos (strain MD-104)</name>
    <name type="common">Brown rot fungus</name>
    <dbReference type="NCBI Taxonomy" id="742152"/>
    <lineage>
        <taxon>Eukaryota</taxon>
        <taxon>Fungi</taxon>
        <taxon>Dikarya</taxon>
        <taxon>Basidiomycota</taxon>
        <taxon>Agaricomycotina</taxon>
        <taxon>Agaricomycetes</taxon>
        <taxon>Polyporales</taxon>
        <taxon>Phaeolaceae</taxon>
        <taxon>Wolfiporia</taxon>
    </lineage>
</organism>
<dbReference type="OMA" id="KETPWEV"/>
<keyword evidence="2" id="KW-1185">Reference proteome</keyword>
<dbReference type="OrthoDB" id="3349961at2759"/>
<accession>A0A2H3ITY8</accession>
<sequence length="88" mass="10344">MWFARREIDEPWEVVDSKCVEPVPMYDDDEDLQILRVSDTELSASYEFDRNAVRGAGRHFNVHAALLHTRSRLRREAAHRGYNILLTE</sequence>
<evidence type="ECO:0000313" key="1">
    <source>
        <dbReference type="EMBL" id="PCH33440.1"/>
    </source>
</evidence>
<feature type="non-terminal residue" evidence="1">
    <location>
        <position position="88"/>
    </location>
</feature>
<dbReference type="EMBL" id="KB467831">
    <property type="protein sequence ID" value="PCH33440.1"/>
    <property type="molecule type" value="Genomic_DNA"/>
</dbReference>